<keyword evidence="1" id="KW-0175">Coiled coil</keyword>
<organism evidence="3 4">
    <name type="scientific">Blepharisma stoltei</name>
    <dbReference type="NCBI Taxonomy" id="1481888"/>
    <lineage>
        <taxon>Eukaryota</taxon>
        <taxon>Sar</taxon>
        <taxon>Alveolata</taxon>
        <taxon>Ciliophora</taxon>
        <taxon>Postciliodesmatophora</taxon>
        <taxon>Heterotrichea</taxon>
        <taxon>Heterotrichida</taxon>
        <taxon>Blepharismidae</taxon>
        <taxon>Blepharisma</taxon>
    </lineage>
</organism>
<protein>
    <submittedName>
        <fullName evidence="3">Uncharacterized protein</fullName>
    </submittedName>
</protein>
<keyword evidence="4" id="KW-1185">Reference proteome</keyword>
<evidence type="ECO:0000256" key="2">
    <source>
        <dbReference type="SAM" id="MobiDB-lite"/>
    </source>
</evidence>
<dbReference type="EMBL" id="CAJZBQ010000039">
    <property type="protein sequence ID" value="CAG9325830.1"/>
    <property type="molecule type" value="Genomic_DNA"/>
</dbReference>
<evidence type="ECO:0000313" key="3">
    <source>
        <dbReference type="EMBL" id="CAG9325830.1"/>
    </source>
</evidence>
<feature type="compositionally biased region" description="Basic and acidic residues" evidence="2">
    <location>
        <begin position="352"/>
        <end position="369"/>
    </location>
</feature>
<gene>
    <name evidence="3" type="ORF">BSTOLATCC_MIC39615</name>
</gene>
<comment type="caution">
    <text evidence="3">The sequence shown here is derived from an EMBL/GenBank/DDBJ whole genome shotgun (WGS) entry which is preliminary data.</text>
</comment>
<dbReference type="Proteomes" id="UP001162131">
    <property type="component" value="Unassembled WGS sequence"/>
</dbReference>
<reference evidence="3" key="1">
    <citation type="submission" date="2021-09" db="EMBL/GenBank/DDBJ databases">
        <authorList>
            <consortium name="AG Swart"/>
            <person name="Singh M."/>
            <person name="Singh A."/>
            <person name="Seah K."/>
            <person name="Emmerich C."/>
        </authorList>
    </citation>
    <scope>NUCLEOTIDE SEQUENCE</scope>
    <source>
        <strain evidence="3">ATCC30299</strain>
    </source>
</reference>
<proteinExistence type="predicted"/>
<sequence length="466" mass="54660">MSKTPIKGSTFIATDESRDRNWTEWDIDKDEYEYSRESFQKENSILFQDELDEAQRSNEDLIIDNRELYGSHGHSGKRRIFSDLEEPLKSEDMRVLKSADDFLKNTSELKSLLLKKPEGTDMKEPHQKLLNNINEMLIKNNFEPLDQGINIQTLLCALNEVLSAFDKRYIDENEDTELIFKKFYGRNSSPKNPMDLKTFELILTYENKTKELNQKIQQLEESLRNPRSHGKYQEIEESYNELKNNYHKLQQELSKSEYLNEDLSKKAEENNALISEICKILTLKDPKHIIKAVVKLEKVLRAVPHLERFIKDVCVIVFPELREERNKLICSQRMDDVIPKLKKAFSELDQLRRAKENSTRNKSPMDEMRINQASSRNKSPLEDASRTTPKSTRREFSFEEQVVQHLCHLYEIPEEKSIILSTIDQTFIFVREIESFLRISRAALSLGEDVSLNEVLHNLKVLIKNI</sequence>
<name>A0AAU9JJN8_9CILI</name>
<evidence type="ECO:0000313" key="4">
    <source>
        <dbReference type="Proteomes" id="UP001162131"/>
    </source>
</evidence>
<feature type="region of interest" description="Disordered" evidence="2">
    <location>
        <begin position="352"/>
        <end position="393"/>
    </location>
</feature>
<feature type="coiled-coil region" evidence="1">
    <location>
        <begin position="202"/>
        <end position="266"/>
    </location>
</feature>
<dbReference type="AlphaFoldDB" id="A0AAU9JJN8"/>
<evidence type="ECO:0000256" key="1">
    <source>
        <dbReference type="SAM" id="Coils"/>
    </source>
</evidence>
<accession>A0AAU9JJN8</accession>